<evidence type="ECO:0000313" key="3">
    <source>
        <dbReference type="EMBL" id="MBK5928074.1"/>
    </source>
</evidence>
<dbReference type="CDD" id="cd03023">
    <property type="entry name" value="DsbA_Com1_like"/>
    <property type="match status" value="1"/>
</dbReference>
<feature type="chain" id="PRO_5037920017" evidence="1">
    <location>
        <begin position="20"/>
        <end position="248"/>
    </location>
</feature>
<protein>
    <submittedName>
        <fullName evidence="3">Disulfide bond formation protein DsbA</fullName>
    </submittedName>
</protein>
<dbReference type="InterPro" id="IPR041205">
    <property type="entry name" value="ScsC_N"/>
</dbReference>
<evidence type="ECO:0000256" key="1">
    <source>
        <dbReference type="SAM" id="SignalP"/>
    </source>
</evidence>
<keyword evidence="1" id="KW-0732">Signal</keyword>
<dbReference type="AlphaFoldDB" id="A0A934TM47"/>
<organism evidence="3 4">
    <name type="scientific">Rhodobaculum claviforme</name>
    <dbReference type="NCBI Taxonomy" id="1549854"/>
    <lineage>
        <taxon>Bacteria</taxon>
        <taxon>Pseudomonadati</taxon>
        <taxon>Pseudomonadota</taxon>
        <taxon>Alphaproteobacteria</taxon>
        <taxon>Rhodobacterales</taxon>
        <taxon>Paracoccaceae</taxon>
        <taxon>Rhodobaculum</taxon>
    </lineage>
</organism>
<proteinExistence type="predicted"/>
<evidence type="ECO:0000313" key="4">
    <source>
        <dbReference type="Proteomes" id="UP000706333"/>
    </source>
</evidence>
<accession>A0A934TM47</accession>
<name>A0A934TM47_9RHOB</name>
<dbReference type="InterPro" id="IPR036249">
    <property type="entry name" value="Thioredoxin-like_sf"/>
</dbReference>
<comment type="caution">
    <text evidence="3">The sequence shown here is derived from an EMBL/GenBank/DDBJ whole genome shotgun (WGS) entry which is preliminary data.</text>
</comment>
<dbReference type="InterPro" id="IPR001853">
    <property type="entry name" value="DSBA-like_thioredoxin_dom"/>
</dbReference>
<sequence length="248" mass="26061">MSRVFLTFAALLLPLPAAALDLEALSAAQRDAFRAEVRAYLLDNPEVLLEAIAVLEERQAGDQAADDAALVAANADALFAGTHSWVGGNPDGDATVVEFVDYNCGFCKRAFGEVMALVEADPGVRLVMKELPILGPDSELASRFAIAVLQLEGAAAYEEVHGRLLSMPGRAGAPAVQRIGAEMDLDMAAIEARMQSPEVGAVIDANRALAARMGINGTPTFVIGGQVVRGYVPLSAMQQLVAEGRQEG</sequence>
<dbReference type="PANTHER" id="PTHR35272">
    <property type="entry name" value="THIOL:DISULFIDE INTERCHANGE PROTEIN DSBC-RELATED"/>
    <property type="match status" value="1"/>
</dbReference>
<reference evidence="3" key="2">
    <citation type="journal article" date="2020" name="Microorganisms">
        <title>Osmotic Adaptation and Compatible Solute Biosynthesis of Phototrophic Bacteria as Revealed from Genome Analyses.</title>
        <authorList>
            <person name="Imhoff J.F."/>
            <person name="Rahn T."/>
            <person name="Kunzel S."/>
            <person name="Keller A."/>
            <person name="Neulinger S.C."/>
        </authorList>
    </citation>
    <scope>NUCLEOTIDE SEQUENCE</scope>
    <source>
        <strain evidence="3">LMG 28126</strain>
    </source>
</reference>
<dbReference type="Pfam" id="PF01323">
    <property type="entry name" value="DSBA"/>
    <property type="match status" value="1"/>
</dbReference>
<dbReference type="Proteomes" id="UP000706333">
    <property type="component" value="Unassembled WGS sequence"/>
</dbReference>
<dbReference type="RefSeq" id="WP_201157826.1">
    <property type="nucleotide sequence ID" value="NZ_NHSD01000287.1"/>
</dbReference>
<dbReference type="Pfam" id="PF18312">
    <property type="entry name" value="ScsC_N"/>
    <property type="match status" value="1"/>
</dbReference>
<dbReference type="InterPro" id="IPR051470">
    <property type="entry name" value="Thiol:disulfide_interchange"/>
</dbReference>
<feature type="domain" description="Thioredoxin" evidence="2">
    <location>
        <begin position="58"/>
        <end position="246"/>
    </location>
</feature>
<dbReference type="EMBL" id="NHSD01000287">
    <property type="protein sequence ID" value="MBK5928074.1"/>
    <property type="molecule type" value="Genomic_DNA"/>
</dbReference>
<keyword evidence="4" id="KW-1185">Reference proteome</keyword>
<feature type="signal peptide" evidence="1">
    <location>
        <begin position="1"/>
        <end position="19"/>
    </location>
</feature>
<dbReference type="Gene3D" id="3.40.30.10">
    <property type="entry name" value="Glutaredoxin"/>
    <property type="match status" value="1"/>
</dbReference>
<reference evidence="3" key="1">
    <citation type="submission" date="2017-05" db="EMBL/GenBank/DDBJ databases">
        <authorList>
            <person name="Imhoff J.F."/>
            <person name="Rahn T."/>
            <person name="Kuenzel S."/>
            <person name="Neulinger S.C."/>
        </authorList>
    </citation>
    <scope>NUCLEOTIDE SEQUENCE</scope>
    <source>
        <strain evidence="3">LMG 28126</strain>
    </source>
</reference>
<dbReference type="SUPFAM" id="SSF52833">
    <property type="entry name" value="Thioredoxin-like"/>
    <property type="match status" value="1"/>
</dbReference>
<dbReference type="PANTHER" id="PTHR35272:SF3">
    <property type="entry name" value="THIOL:DISULFIDE INTERCHANGE PROTEIN DSBC"/>
    <property type="match status" value="1"/>
</dbReference>
<gene>
    <name evidence="3" type="ORF">CCR87_12175</name>
</gene>
<dbReference type="PROSITE" id="PS51352">
    <property type="entry name" value="THIOREDOXIN_2"/>
    <property type="match status" value="1"/>
</dbReference>
<evidence type="ECO:0000259" key="2">
    <source>
        <dbReference type="PROSITE" id="PS51352"/>
    </source>
</evidence>
<dbReference type="InterPro" id="IPR013766">
    <property type="entry name" value="Thioredoxin_domain"/>
</dbReference>
<dbReference type="GO" id="GO:0016491">
    <property type="term" value="F:oxidoreductase activity"/>
    <property type="evidence" value="ECO:0007669"/>
    <property type="project" value="InterPro"/>
</dbReference>